<feature type="chain" id="PRO_5045373086" evidence="1">
    <location>
        <begin position="26"/>
        <end position="394"/>
    </location>
</feature>
<dbReference type="RefSeq" id="WP_330073984.1">
    <property type="nucleotide sequence ID" value="NZ_JAZDQJ010000006.1"/>
</dbReference>
<sequence>MSSQNYLLRAALVALALHWAPPVEAAEVTITAQYRGGTEFTNTTPQAAFCGRWPHYCNGVETVGLPITYEKKTVNEAPDPRDNFYIGLPPRRSVTVTHELTGETYTLTFEMYAVSQYVATLQGGGQPPVHTRYVRGGCSYLFTLSGGNWSSYLWDVKTPASPTGCYPIGSPGGVGAERLVGTRDFGVAYRLVMPSPLKMKQGVYRGSLDYSVGPGQDFDFGNDVSNLSDNSLTVNFELDVVHAFVIDFPAGSERVVLEPPGGWTQWLNHRRLPDRLYRDLPMRIWSSGPFTVHTRCEYPLGGRCAIRNPGNQHQVPVQVALTLPTVIHHNGQPVNRLPLPVSEAEAIQFEAMQPALNRSASLHFQVDKAAVEEMTRYPGARYEGDVTIVFDANF</sequence>
<name>A0ABU7HNJ8_9PSED</name>
<dbReference type="EMBL" id="JAZDQJ010000006">
    <property type="protein sequence ID" value="MEE1933094.1"/>
    <property type="molecule type" value="Genomic_DNA"/>
</dbReference>
<organism evidence="2 3">
    <name type="scientific">Pseudomonas ulcerans</name>
    <dbReference type="NCBI Taxonomy" id="3115852"/>
    <lineage>
        <taxon>Bacteria</taxon>
        <taxon>Pseudomonadati</taxon>
        <taxon>Pseudomonadota</taxon>
        <taxon>Gammaproteobacteria</taxon>
        <taxon>Pseudomonadales</taxon>
        <taxon>Pseudomonadaceae</taxon>
        <taxon>Pseudomonas</taxon>
    </lineage>
</organism>
<evidence type="ECO:0000313" key="3">
    <source>
        <dbReference type="Proteomes" id="UP001335100"/>
    </source>
</evidence>
<dbReference type="Proteomes" id="UP001335100">
    <property type="component" value="Unassembled WGS sequence"/>
</dbReference>
<evidence type="ECO:0000256" key="1">
    <source>
        <dbReference type="SAM" id="SignalP"/>
    </source>
</evidence>
<proteinExistence type="predicted"/>
<evidence type="ECO:0000313" key="2">
    <source>
        <dbReference type="EMBL" id="MEE1933094.1"/>
    </source>
</evidence>
<accession>A0ABU7HNJ8</accession>
<keyword evidence="3" id="KW-1185">Reference proteome</keyword>
<reference evidence="2 3" key="1">
    <citation type="submission" date="2024-01" db="EMBL/GenBank/DDBJ databases">
        <title>Unpublished Manusciprt.</title>
        <authorList>
            <person name="Duman M."/>
            <person name="Valdes E.G."/>
            <person name="Ajmi N."/>
            <person name="Altun S."/>
            <person name="Saticioglu I.B."/>
        </authorList>
    </citation>
    <scope>NUCLEOTIDE SEQUENCE [LARGE SCALE GENOMIC DNA]</scope>
    <source>
        <strain evidence="2 3">148P</strain>
    </source>
</reference>
<feature type="signal peptide" evidence="1">
    <location>
        <begin position="1"/>
        <end position="25"/>
    </location>
</feature>
<protein>
    <submittedName>
        <fullName evidence="2">Uncharacterized protein</fullName>
    </submittedName>
</protein>
<comment type="caution">
    <text evidence="2">The sequence shown here is derived from an EMBL/GenBank/DDBJ whole genome shotgun (WGS) entry which is preliminary data.</text>
</comment>
<keyword evidence="1" id="KW-0732">Signal</keyword>
<gene>
    <name evidence="2" type="ORF">V0R50_07665</name>
</gene>